<feature type="domain" description="F-box" evidence="1">
    <location>
        <begin position="44"/>
        <end position="90"/>
    </location>
</feature>
<dbReference type="PANTHER" id="PTHR35545">
    <property type="entry name" value="F-BOX DOMAIN-CONTAINING PROTEIN"/>
    <property type="match status" value="1"/>
</dbReference>
<dbReference type="Pfam" id="PF00646">
    <property type="entry name" value="F-box"/>
    <property type="match status" value="1"/>
</dbReference>
<evidence type="ECO:0000313" key="2">
    <source>
        <dbReference type="EMBL" id="KQK12784.2"/>
    </source>
</evidence>
<dbReference type="OrthoDB" id="615241at2759"/>
<dbReference type="STRING" id="15368.A0A0Q3GP36"/>
<dbReference type="FunCoup" id="A0A0Q3GP36">
    <property type="interactions" value="11"/>
</dbReference>
<dbReference type="InterPro" id="IPR036047">
    <property type="entry name" value="F-box-like_dom_sf"/>
</dbReference>
<organism evidence="2">
    <name type="scientific">Brachypodium distachyon</name>
    <name type="common">Purple false brome</name>
    <name type="synonym">Trachynia distachya</name>
    <dbReference type="NCBI Taxonomy" id="15368"/>
    <lineage>
        <taxon>Eukaryota</taxon>
        <taxon>Viridiplantae</taxon>
        <taxon>Streptophyta</taxon>
        <taxon>Embryophyta</taxon>
        <taxon>Tracheophyta</taxon>
        <taxon>Spermatophyta</taxon>
        <taxon>Magnoliopsida</taxon>
        <taxon>Liliopsida</taxon>
        <taxon>Poales</taxon>
        <taxon>Poaceae</taxon>
        <taxon>BOP clade</taxon>
        <taxon>Pooideae</taxon>
        <taxon>Stipodae</taxon>
        <taxon>Brachypodieae</taxon>
        <taxon>Brachypodium</taxon>
    </lineage>
</organism>
<dbReference type="PANTHER" id="PTHR35545:SF17">
    <property type="entry name" value="OS03G0157000 PROTEIN"/>
    <property type="match status" value="1"/>
</dbReference>
<dbReference type="AlphaFoldDB" id="A0A0Q3GP36"/>
<reference evidence="3" key="3">
    <citation type="submission" date="2018-08" db="UniProtKB">
        <authorList>
            <consortium name="EnsemblPlants"/>
        </authorList>
    </citation>
    <scope>IDENTIFICATION</scope>
    <source>
        <strain evidence="3">cv. Bd21</strain>
    </source>
</reference>
<dbReference type="SUPFAM" id="SSF81383">
    <property type="entry name" value="F-box domain"/>
    <property type="match status" value="1"/>
</dbReference>
<evidence type="ECO:0000259" key="1">
    <source>
        <dbReference type="PROSITE" id="PS50181"/>
    </source>
</evidence>
<dbReference type="InterPro" id="IPR055411">
    <property type="entry name" value="LRR_FXL15/At3g58940/PEG3-like"/>
</dbReference>
<dbReference type="EnsemblPlants" id="KQK12784">
    <property type="protein sequence ID" value="KQK12784"/>
    <property type="gene ID" value="BRADI_1g05960v3"/>
</dbReference>
<dbReference type="EMBL" id="CM000880">
    <property type="protein sequence ID" value="KQK12784.2"/>
    <property type="molecule type" value="Genomic_DNA"/>
</dbReference>
<gene>
    <name evidence="2" type="ORF">BRADI_1g05960v3</name>
</gene>
<evidence type="ECO:0000313" key="3">
    <source>
        <dbReference type="EnsemblPlants" id="KQK12784"/>
    </source>
</evidence>
<evidence type="ECO:0000313" key="4">
    <source>
        <dbReference type="Proteomes" id="UP000008810"/>
    </source>
</evidence>
<dbReference type="Pfam" id="PF24758">
    <property type="entry name" value="LRR_At5g56370"/>
    <property type="match status" value="1"/>
</dbReference>
<reference evidence="2" key="2">
    <citation type="submission" date="2017-06" db="EMBL/GenBank/DDBJ databases">
        <title>WGS assembly of Brachypodium distachyon.</title>
        <authorList>
            <consortium name="The International Brachypodium Initiative"/>
            <person name="Lucas S."/>
            <person name="Harmon-Smith M."/>
            <person name="Lail K."/>
            <person name="Tice H."/>
            <person name="Grimwood J."/>
            <person name="Bruce D."/>
            <person name="Barry K."/>
            <person name="Shu S."/>
            <person name="Lindquist E."/>
            <person name="Wang M."/>
            <person name="Pitluck S."/>
            <person name="Vogel J.P."/>
            <person name="Garvin D.F."/>
            <person name="Mockler T.C."/>
            <person name="Schmutz J."/>
            <person name="Rokhsar D."/>
            <person name="Bevan M.W."/>
        </authorList>
    </citation>
    <scope>NUCLEOTIDE SEQUENCE</scope>
    <source>
        <strain evidence="2">Bd21</strain>
    </source>
</reference>
<dbReference type="Gene3D" id="3.80.10.10">
    <property type="entry name" value="Ribonuclease Inhibitor"/>
    <property type="match status" value="1"/>
</dbReference>
<dbReference type="InterPro" id="IPR001810">
    <property type="entry name" value="F-box_dom"/>
</dbReference>
<dbReference type="InParanoid" id="A0A0Q3GP36"/>
<proteinExistence type="predicted"/>
<dbReference type="InterPro" id="IPR032675">
    <property type="entry name" value="LRR_dom_sf"/>
</dbReference>
<dbReference type="Gramene" id="KQK12784">
    <property type="protein sequence ID" value="KQK12784"/>
    <property type="gene ID" value="BRADI_1g05960v3"/>
</dbReference>
<sequence>MAMGTSPRLYRRLRKASDISAVSTTASSPLKRMHMSKEHNSCCEDRISNLPDDILIMILDKLDARTTITTIILSKRWKDLPRRSHTSYDLSSDEFLPPRYHRLKKMSVEAKAGYEAEKKAQNLTDIYPDRYERLGAVRDRYQRWMGKVHLLTPILRRYERQAMRCYVKRVNAFLLDPNNKRSIQKLRLQTCGKSSFIDQWITAAIGRWGVADLELVIDNFGWHYDFGLLSGLENIQLKRLVLSNCYHTGSHYPLVFQRLTTLILCKGSASITRVCDIMRNCTQLVDLRLKNSSYPQGAFHIYVATSKLKNLQLDNCNIGKIYLTSLPCLETFACRGQPTKLYYGEMPRLMHVSLDFLQTGGNGEDDSSGSNMTYPLSKFFKGMPPPLQYLVLQFRGRQIDNDSEETSVGSQDVQVEHRQHHHLKELVVVGFDGMGWQTGFVKQIMIASPRLRRVHLLDGHVVEHEEREFGDLVIVPRQREWHECERSEVLEELAEGISMAHLEIVLE</sequence>
<accession>A0A0Q3GP36</accession>
<dbReference type="Proteomes" id="UP000008810">
    <property type="component" value="Chromosome 1"/>
</dbReference>
<reference evidence="2 3" key="1">
    <citation type="journal article" date="2010" name="Nature">
        <title>Genome sequencing and analysis of the model grass Brachypodium distachyon.</title>
        <authorList>
            <consortium name="International Brachypodium Initiative"/>
        </authorList>
    </citation>
    <scope>NUCLEOTIDE SEQUENCE [LARGE SCALE GENOMIC DNA]</scope>
    <source>
        <strain evidence="2 3">Bd21</strain>
    </source>
</reference>
<dbReference type="SUPFAM" id="SSF52047">
    <property type="entry name" value="RNI-like"/>
    <property type="match status" value="1"/>
</dbReference>
<dbReference type="ExpressionAtlas" id="A0A0Q3GP36">
    <property type="expression patterns" value="baseline"/>
</dbReference>
<protein>
    <recommendedName>
        <fullName evidence="1">F-box domain-containing protein</fullName>
    </recommendedName>
</protein>
<keyword evidence="4" id="KW-1185">Reference proteome</keyword>
<name>A0A0Q3GP36_BRADI</name>
<dbReference type="PROSITE" id="PS50181">
    <property type="entry name" value="FBOX"/>
    <property type="match status" value="1"/>
</dbReference>